<organism evidence="1 2">
    <name type="scientific">Persea americana</name>
    <name type="common">Avocado</name>
    <dbReference type="NCBI Taxonomy" id="3435"/>
    <lineage>
        <taxon>Eukaryota</taxon>
        <taxon>Viridiplantae</taxon>
        <taxon>Streptophyta</taxon>
        <taxon>Embryophyta</taxon>
        <taxon>Tracheophyta</taxon>
        <taxon>Spermatophyta</taxon>
        <taxon>Magnoliopsida</taxon>
        <taxon>Magnoliidae</taxon>
        <taxon>Laurales</taxon>
        <taxon>Lauraceae</taxon>
        <taxon>Persea</taxon>
    </lineage>
</organism>
<evidence type="ECO:0000313" key="2">
    <source>
        <dbReference type="Proteomes" id="UP001234297"/>
    </source>
</evidence>
<comment type="caution">
    <text evidence="1">The sequence shown here is derived from an EMBL/GenBank/DDBJ whole genome shotgun (WGS) entry which is preliminary data.</text>
</comment>
<sequence length="370" mass="41069">MVSVSGVFRPRPTYLHNTNLDLNSVQELPDSHLWPALDAEGSGNLTYVESMPVIDLADPDVVGRMGHASETWGGFHVTGHGVPLGLIDRLESQVCRLFSLSREQKLNAARVPNSFNGYGQVPIAAFFEKSLWSEGCTITDSPVNWASRLWPDDYIEFCDVMEEYKKEMKALCVRIMWLMLASLGITKKDFDWAGPNGDLDGSWTTLQLNWYPPCPDPNRAIGLVAHSDSPILTVLYPSSTSGLQVLRENGTQAHWVTIGPVPGSFVVNVGDLLQILTNGRFRAPLHRAFVNRTHHRLSVPFFIGPPKDALITPLSKLVSADRPQLYRAVTWDEYLGIKRKYFQDALAVVSLRAPMDEPSNVSDHGSLESG</sequence>
<accession>A0ACC2MG40</accession>
<protein>
    <submittedName>
        <fullName evidence="1">Uncharacterized protein</fullName>
    </submittedName>
</protein>
<name>A0ACC2MG40_PERAE</name>
<proteinExistence type="predicted"/>
<reference evidence="1 2" key="1">
    <citation type="journal article" date="2022" name="Hortic Res">
        <title>A haplotype resolved chromosomal level avocado genome allows analysis of novel avocado genes.</title>
        <authorList>
            <person name="Nath O."/>
            <person name="Fletcher S.J."/>
            <person name="Hayward A."/>
            <person name="Shaw L.M."/>
            <person name="Masouleh A.K."/>
            <person name="Furtado A."/>
            <person name="Henry R.J."/>
            <person name="Mitter N."/>
        </authorList>
    </citation>
    <scope>NUCLEOTIDE SEQUENCE [LARGE SCALE GENOMIC DNA]</scope>
    <source>
        <strain evidence="2">cv. Hass</strain>
    </source>
</reference>
<keyword evidence="2" id="KW-1185">Reference proteome</keyword>
<evidence type="ECO:0000313" key="1">
    <source>
        <dbReference type="EMBL" id="KAJ8644679.1"/>
    </source>
</evidence>
<dbReference type="EMBL" id="CM056810">
    <property type="protein sequence ID" value="KAJ8644679.1"/>
    <property type="molecule type" value="Genomic_DNA"/>
</dbReference>
<gene>
    <name evidence="1" type="ORF">MRB53_006427</name>
</gene>
<dbReference type="Proteomes" id="UP001234297">
    <property type="component" value="Chromosome 2"/>
</dbReference>